<protein>
    <recommendedName>
        <fullName evidence="6">Protein NO VEIN C-terminal domain-containing protein</fullName>
    </recommendedName>
</protein>
<feature type="region of interest" description="Disordered" evidence="1">
    <location>
        <begin position="1"/>
        <end position="32"/>
    </location>
</feature>
<evidence type="ECO:0000313" key="4">
    <source>
        <dbReference type="EMBL" id="KAK0607201.1"/>
    </source>
</evidence>
<dbReference type="GO" id="GO:0010305">
    <property type="term" value="P:leaf vascular tissue pattern formation"/>
    <property type="evidence" value="ECO:0007669"/>
    <property type="project" value="TreeGrafter"/>
</dbReference>
<dbReference type="GO" id="GO:0009793">
    <property type="term" value="P:embryo development ending in seed dormancy"/>
    <property type="evidence" value="ECO:0007669"/>
    <property type="project" value="TreeGrafter"/>
</dbReference>
<dbReference type="InterPro" id="IPR036890">
    <property type="entry name" value="HATPase_C_sf"/>
</dbReference>
<dbReference type="GO" id="GO:0048364">
    <property type="term" value="P:root development"/>
    <property type="evidence" value="ECO:0007669"/>
    <property type="project" value="TreeGrafter"/>
</dbReference>
<reference evidence="4" key="1">
    <citation type="journal article" date="2022" name="Plant J.">
        <title>Strategies of tolerance reflected in two North American maple genomes.</title>
        <authorList>
            <person name="McEvoy S.L."/>
            <person name="Sezen U.U."/>
            <person name="Trouern-Trend A."/>
            <person name="McMahon S.M."/>
            <person name="Schaberg P.G."/>
            <person name="Yang J."/>
            <person name="Wegrzyn J.L."/>
            <person name="Swenson N.G."/>
        </authorList>
    </citation>
    <scope>NUCLEOTIDE SEQUENCE</scope>
    <source>
        <strain evidence="4">NS2018</strain>
    </source>
</reference>
<keyword evidence="5" id="KW-1185">Reference proteome</keyword>
<feature type="region of interest" description="Disordered" evidence="1">
    <location>
        <begin position="97"/>
        <end position="138"/>
    </location>
</feature>
<feature type="compositionally biased region" description="Polar residues" evidence="1">
    <location>
        <begin position="2483"/>
        <end position="2508"/>
    </location>
</feature>
<evidence type="ECO:0000313" key="5">
    <source>
        <dbReference type="Proteomes" id="UP001168877"/>
    </source>
</evidence>
<proteinExistence type="predicted"/>
<dbReference type="PANTHER" id="PTHR32387">
    <property type="entry name" value="WU:FJ29H11"/>
    <property type="match status" value="1"/>
</dbReference>
<feature type="compositionally biased region" description="Pro residues" evidence="1">
    <location>
        <begin position="17"/>
        <end position="29"/>
    </location>
</feature>
<dbReference type="Pfam" id="PF13020">
    <property type="entry name" value="NOV_C"/>
    <property type="match status" value="1"/>
</dbReference>
<reference evidence="4" key="2">
    <citation type="submission" date="2023-06" db="EMBL/GenBank/DDBJ databases">
        <authorList>
            <person name="Swenson N.G."/>
            <person name="Wegrzyn J.L."/>
            <person name="Mcevoy S.L."/>
        </authorList>
    </citation>
    <scope>NUCLEOTIDE SEQUENCE</scope>
    <source>
        <strain evidence="4">NS2018</strain>
        <tissue evidence="4">Leaf</tissue>
    </source>
</reference>
<dbReference type="NCBIfam" id="NF047352">
    <property type="entry name" value="P_loop_sacsin"/>
    <property type="match status" value="1"/>
</dbReference>
<gene>
    <name evidence="4" type="ORF">LWI29_011182</name>
</gene>
<organism evidence="4 5">
    <name type="scientific">Acer saccharum</name>
    <name type="common">Sugar maple</name>
    <dbReference type="NCBI Taxonomy" id="4024"/>
    <lineage>
        <taxon>Eukaryota</taxon>
        <taxon>Viridiplantae</taxon>
        <taxon>Streptophyta</taxon>
        <taxon>Embryophyta</taxon>
        <taxon>Tracheophyta</taxon>
        <taxon>Spermatophyta</taxon>
        <taxon>Magnoliopsida</taxon>
        <taxon>eudicotyledons</taxon>
        <taxon>Gunneridae</taxon>
        <taxon>Pentapetalae</taxon>
        <taxon>rosids</taxon>
        <taxon>malvids</taxon>
        <taxon>Sapindales</taxon>
        <taxon>Sapindaceae</taxon>
        <taxon>Hippocastanoideae</taxon>
        <taxon>Acereae</taxon>
        <taxon>Acer</taxon>
    </lineage>
</organism>
<feature type="region of interest" description="Disordered" evidence="1">
    <location>
        <begin position="2482"/>
        <end position="2521"/>
    </location>
</feature>
<accession>A0AA39SY22</accession>
<evidence type="ECO:0000259" key="3">
    <source>
        <dbReference type="Pfam" id="PF25794"/>
    </source>
</evidence>
<feature type="domain" description="Sacsin/Nov" evidence="3">
    <location>
        <begin position="1213"/>
        <end position="1396"/>
    </location>
</feature>
<dbReference type="Pfam" id="PF25794">
    <property type="entry name" value="SACS"/>
    <property type="match status" value="1"/>
</dbReference>
<dbReference type="InterPro" id="IPR058210">
    <property type="entry name" value="SACS/Nov_dom"/>
</dbReference>
<dbReference type="EMBL" id="JAUESC010000001">
    <property type="protein sequence ID" value="KAK0607201.1"/>
    <property type="molecule type" value="Genomic_DNA"/>
</dbReference>
<evidence type="ECO:0000259" key="2">
    <source>
        <dbReference type="Pfam" id="PF13020"/>
    </source>
</evidence>
<comment type="caution">
    <text evidence="4">The sequence shown here is derived from an EMBL/GenBank/DDBJ whole genome shotgun (WGS) entry which is preliminary data.</text>
</comment>
<dbReference type="GO" id="GO:0005634">
    <property type="term" value="C:nucleus"/>
    <property type="evidence" value="ECO:0007669"/>
    <property type="project" value="TreeGrafter"/>
</dbReference>
<dbReference type="InterPro" id="IPR024975">
    <property type="entry name" value="NOV_C"/>
</dbReference>
<sequence length="2761" mass="310130">MYGNQRPRYPSGSGGGAPPPPNQPQPPQLNPNFAFQNPNIYFPNTNPALQLFNNLTNISLQNPNLLLQNPNFLLQNPNLLYHQQFHPNPNALQPQIQTQTQTHSELFPRNSTSRQQQNQTPTQTQTQNSPQPQKPKKEVLEKIDRAVLKARNQIIAAGEGVTAWKICQSAALMLNEDSWSSLGFQMQEVPSLREIMFIEAKINAFIHCFVGVRKITTLYDLEEAICKNESIGTFEELELGPFLRHQLVMHYFSVNSDITEVVKITNNDIIICLCEYLDTHKKKDIKIDEFLDFIASKRSLASKEKLGARIQNLGMHIKFIREARRSEDISLKKFWKGLQPDHNHRKRPIFSSYRKKKLDERFSVISERVKSFSSIHEDFGGKHIRFISSSSEDNDCTDDDNNDVDHVGSQFKFPLQINSSDRMSSCPYPSATEELTRLGLKDEINTQLSPAVGSSRKYGNSGPSTKKRKFEKLSYAYSAPAKLHKKDKMKENTLKVEIDDDGQDVNLDEPGILLSDKSMRMFITTWKEACKDHTADEVLGKMIRFDRSTYPKKTTRFLKKLKSMFSYYPFLGLLNIAVTSIKCGMWDSVYDTLQAIGQRELTTTYSDKCSEYENIEVELSKMAAVVNTEHIVHHTHSVMVEDIMRKVCTYFEFDHDDIMSKGCSPVKNIFTLLKKLYICETWLAEQFNVKEFKSLGYGEFFLFLEKYASLLPTELQKLLAGNMCEKSSFEVSILQHLLVVLVSQASNSLGENEIITKQMITTLLMRQFPLLCFKIMDNGSIDSFLEIVGKYRNDVISKCVLFSETLLGMSTNKENTLLETHEVITDSGVRTRMSESVTSKDAVEVLLRAPMLSDLNSWSHWDLVFAPSLGPLLEWLLNEVNAKELLCLVTKDGKVIRLDNSATVDSFFEAALEGSSFQTAVKLLSSFALAGGEKHVPLSLLKCHARHAFEVILKNSMENVEGSDGQDPLMHTKVLSRQQMVDEVYADKLSDVSKHSIKMNKAVAVASRFFIDCLGYLPSEFRGFAADVLLSGLRSVILDVPLAILRECNQTEQRLMLHEVGLSLGIVEWVNDYHAFCSTSSTDSLLSSRASCLKAARSEFCTGSICTQNASNEVAFIEGEMIDLAGADGCKKECSEVCHTIDGVEASSDGIGNCCTQLLSEVDSCKDGALIIESIRREEFGLDSSLSNVESSMLKKQHARLGRALHCLSQELYSQDSHFLLELVQNADDNMYPENVEPTLTFILQESGITVLNNELGFSARNIKALCDVGNSTKKGSGAGYIGQKGIGFKSVFRVTDAPEIHSNGFHVKFDISEGQIGFVLPTVVSPCNIAMLSRLASKDPILLDNSCWNTCIRLPFRSKLSEGIIINNIVAMFSDLHPSLLLFLHRLQCIMFRNMLNDSLIVMRKEMVGNGIIKVSCGEEKMTWFVASKKLQADVIRSDVQTTEIAIAFTLQETNGNYHPLLDQQPVFAFLPLRTYGLKFILQGDFVLPSSREEVDGNSPWNQWLLSEFPGLFVSAEKSFCDLPCFRENPAKAVAAFMSFVPLVGEVHGFFSCLPRMIISKLRMSNCLLLEGDYNYWVPPCKVLRGWNDEARNLLPNSLLHDHLGLGFLNKDIVLSDPLARALGIEEYGPKVLLQIIASLCRTENGLKSMGLSWLSSWLNALYTISFHSPGQTLLHSGKETDIISKLQKISFIPLSDGTFSSVDEGTIWLHSDGSGVDGGLEAFPHLYGKLRTVSPALLSASAVDISCLNGTSVDNLTRMLLKIGVQQLSAHDIVKVHILPAISDDTNVNRSKNLMIDYLCFVMIHLQSSCPNCHVEREFIVSELRNKAFILTNHGFKRSTEVSIHFGKDFGNPVDVNKLINSLDIKWHEVDISYLEHPATESLSYGLIKWRSFFQEIGVTDFVQVVQVDKSVADISLTISRDIWDTKLISPRSTAKDWESIELVHLLTLLSTSVNRESCKYLLEILDTLWDDHYSAKTIGYCNFKPSSDGTPFKSSFICNMHDIQWAVSSMDTKLHYPKDLFHDCDAVRSILGASAPYVIPKVKSEKLLRDIGLKTELTMSDILDIVKVWIRSETPFKASIAQMSRFYTFIWNEMAASKHKIAEELLSGPFVFVPYTSGLRHEDVVSGVFLSSEEVYWQDSTGTIDLMKEMQPRCSSIGVTQHPLAKNLCNVYPGLHDFFVKQCGVHESPSFRSYLEILLELSTVALPSQATNAVFQVFLRWAEAMKSGLLNSEDVVHMKDCLVKLEYTVLPTTQDKWVSLHPSFGLVCWCDDKKLRTRFKHLDSIDFIYFGELGDHEQELLQTKVSTLMQAVGIPALTEVVTREAIYYGLVDGSFKYSLVNWALPYAQRYIFSVHPDKYHKFKQSGFDTLNRLQIVVVEKLFYRNVIKNNGGASKKRFKCSCLLQGNILYTTRDSDSHALYMELSCLFFDGNPELHLANFLHMITTMVESGSIEEQMEFFILNSQKVLKLPVEESVWSLPPSSMENDESIQTSLASSEANEQNSSKSKRKAGISSNWPPVDWKTAPDFSYARANGFKTQAAVAHPSRMLNGDDDEDVDTQTNAVPFEIDVTLPIGNDSAMTSAALMLLDAENMDEQLGQAFNQNGSSIVLDPADKGPKAGASKFNIRDRLNTGAPNVAQALQTGKDGELAAFKHFTGLFGKKAVKWVNEINETGLPYDIVIEETASEREYIEVKATKSARKDWFNITVREWQFAVEKGETFSVAHVILSDSDAKVTVYKNPVKLCQQGKLQLVVMMPR</sequence>
<feature type="domain" description="Protein NO VEIN C-terminal" evidence="2">
    <location>
        <begin position="2650"/>
        <end position="2738"/>
    </location>
</feature>
<dbReference type="SUPFAM" id="SSF55874">
    <property type="entry name" value="ATPase domain of HSP90 chaperone/DNA topoisomerase II/histidine kinase"/>
    <property type="match status" value="1"/>
</dbReference>
<feature type="compositionally biased region" description="Low complexity" evidence="1">
    <location>
        <begin position="108"/>
        <end position="131"/>
    </location>
</feature>
<evidence type="ECO:0008006" key="6">
    <source>
        <dbReference type="Google" id="ProtNLM"/>
    </source>
</evidence>
<evidence type="ECO:0000256" key="1">
    <source>
        <dbReference type="SAM" id="MobiDB-lite"/>
    </source>
</evidence>
<dbReference type="InterPro" id="IPR052957">
    <property type="entry name" value="Auxin_embryo_med"/>
</dbReference>
<name>A0AA39SY22_ACESA</name>
<dbReference type="Gene3D" id="3.30.565.10">
    <property type="entry name" value="Histidine kinase-like ATPase, C-terminal domain"/>
    <property type="match status" value="1"/>
</dbReference>
<dbReference type="PANTHER" id="PTHR32387:SF0">
    <property type="entry name" value="PROTEIN NO VEIN"/>
    <property type="match status" value="1"/>
</dbReference>
<dbReference type="Proteomes" id="UP001168877">
    <property type="component" value="Unassembled WGS sequence"/>
</dbReference>